<feature type="domain" description="EamA" evidence="7">
    <location>
        <begin position="17"/>
        <end position="146"/>
    </location>
</feature>
<feature type="transmembrane region" description="Helical" evidence="6">
    <location>
        <begin position="104"/>
        <end position="123"/>
    </location>
</feature>
<reference evidence="8 9" key="1">
    <citation type="submission" date="2016-10" db="EMBL/GenBank/DDBJ databases">
        <authorList>
            <person name="de Groot N.N."/>
        </authorList>
    </citation>
    <scope>NUCLEOTIDE SEQUENCE [LARGE SCALE GENOMIC DNA]</scope>
    <source>
        <strain evidence="8 9">CPCC 100156</strain>
    </source>
</reference>
<feature type="transmembrane region" description="Helical" evidence="6">
    <location>
        <begin position="132"/>
        <end position="150"/>
    </location>
</feature>
<proteinExistence type="predicted"/>
<keyword evidence="5 6" id="KW-0472">Membrane</keyword>
<dbReference type="InterPro" id="IPR037185">
    <property type="entry name" value="EmrE-like"/>
</dbReference>
<evidence type="ECO:0000256" key="1">
    <source>
        <dbReference type="ARBA" id="ARBA00004651"/>
    </source>
</evidence>
<dbReference type="Pfam" id="PF00892">
    <property type="entry name" value="EamA"/>
    <property type="match status" value="2"/>
</dbReference>
<comment type="subcellular location">
    <subcellularLocation>
        <location evidence="1">Cell membrane</location>
        <topology evidence="1">Multi-pass membrane protein</topology>
    </subcellularLocation>
</comment>
<keyword evidence="4 6" id="KW-1133">Transmembrane helix</keyword>
<name>A0A1G6TJ44_9PROT</name>
<dbReference type="AlphaFoldDB" id="A0A1G6TJ44"/>
<evidence type="ECO:0000256" key="4">
    <source>
        <dbReference type="ARBA" id="ARBA00022989"/>
    </source>
</evidence>
<evidence type="ECO:0000256" key="3">
    <source>
        <dbReference type="ARBA" id="ARBA00022692"/>
    </source>
</evidence>
<dbReference type="PANTHER" id="PTHR32322:SF18">
    <property type="entry name" value="S-ADENOSYLMETHIONINE_S-ADENOSYLHOMOCYSTEINE TRANSPORTER"/>
    <property type="match status" value="1"/>
</dbReference>
<accession>A0A1G6TJ44</accession>
<dbReference type="RefSeq" id="WP_218127937.1">
    <property type="nucleotide sequence ID" value="NZ_FMZX01000006.1"/>
</dbReference>
<dbReference type="PANTHER" id="PTHR32322">
    <property type="entry name" value="INNER MEMBRANE TRANSPORTER"/>
    <property type="match status" value="1"/>
</dbReference>
<feature type="transmembrane region" description="Helical" evidence="6">
    <location>
        <begin position="74"/>
        <end position="98"/>
    </location>
</feature>
<feature type="transmembrane region" description="Helical" evidence="6">
    <location>
        <begin position="223"/>
        <end position="243"/>
    </location>
</feature>
<dbReference type="SUPFAM" id="SSF103481">
    <property type="entry name" value="Multidrug resistance efflux transporter EmrE"/>
    <property type="match status" value="2"/>
</dbReference>
<evidence type="ECO:0000313" key="8">
    <source>
        <dbReference type="EMBL" id="SDD29049.1"/>
    </source>
</evidence>
<evidence type="ECO:0000256" key="2">
    <source>
        <dbReference type="ARBA" id="ARBA00022475"/>
    </source>
</evidence>
<dbReference type="InterPro" id="IPR050638">
    <property type="entry name" value="AA-Vitamin_Transporters"/>
</dbReference>
<protein>
    <submittedName>
        <fullName evidence="8">EamA-like transporter family protein</fullName>
    </submittedName>
</protein>
<evidence type="ECO:0000256" key="6">
    <source>
        <dbReference type="SAM" id="Phobius"/>
    </source>
</evidence>
<keyword evidence="9" id="KW-1185">Reference proteome</keyword>
<dbReference type="STRING" id="938405.SAMN02927895_03304"/>
<feature type="transmembrane region" description="Helical" evidence="6">
    <location>
        <begin position="162"/>
        <end position="181"/>
    </location>
</feature>
<sequence length="299" mass="31213">MSGRGAPAAGQLAGFGYLTVTATAWGLNWPVMKLLMLDWPPFTFRVLAASGSVLLLSTIALLQRDALLPRADQWGRLVVAALLNVTSWLFFAPVAIFWLDASEAAIIAYTMPVWATILAWPFLGERPGWRRLMGLALGLSGVTLLMAGRLDLGAGLMAGKLPGVLAILATALLFACGTIWTKRFPLAMAPVPLVAWQLAIGVLPVAAVALAFEQAHPARVGPLGWACLAYASVIGQCLAYLAWFRALKRLPAGTAAIGSLLVPVVGVLGSAALLGEPFGLRQVGALALTLGGVALASRG</sequence>
<organism evidence="8 9">
    <name type="scientific">Belnapia rosea</name>
    <dbReference type="NCBI Taxonomy" id="938405"/>
    <lineage>
        <taxon>Bacteria</taxon>
        <taxon>Pseudomonadati</taxon>
        <taxon>Pseudomonadota</taxon>
        <taxon>Alphaproteobacteria</taxon>
        <taxon>Acetobacterales</taxon>
        <taxon>Roseomonadaceae</taxon>
        <taxon>Belnapia</taxon>
    </lineage>
</organism>
<feature type="transmembrane region" description="Helical" evidence="6">
    <location>
        <begin position="280"/>
        <end position="297"/>
    </location>
</feature>
<feature type="transmembrane region" description="Helical" evidence="6">
    <location>
        <begin position="193"/>
        <end position="211"/>
    </location>
</feature>
<feature type="transmembrane region" description="Helical" evidence="6">
    <location>
        <begin position="42"/>
        <end position="62"/>
    </location>
</feature>
<dbReference type="Gene3D" id="1.10.3730.20">
    <property type="match status" value="1"/>
</dbReference>
<dbReference type="InterPro" id="IPR000620">
    <property type="entry name" value="EamA_dom"/>
</dbReference>
<evidence type="ECO:0000313" key="9">
    <source>
        <dbReference type="Proteomes" id="UP000198925"/>
    </source>
</evidence>
<dbReference type="GO" id="GO:0005886">
    <property type="term" value="C:plasma membrane"/>
    <property type="evidence" value="ECO:0007669"/>
    <property type="project" value="UniProtKB-SubCell"/>
</dbReference>
<keyword evidence="3 6" id="KW-0812">Transmembrane</keyword>
<evidence type="ECO:0000256" key="5">
    <source>
        <dbReference type="ARBA" id="ARBA00023136"/>
    </source>
</evidence>
<keyword evidence="2" id="KW-1003">Cell membrane</keyword>
<dbReference type="EMBL" id="FMZX01000006">
    <property type="protein sequence ID" value="SDD29049.1"/>
    <property type="molecule type" value="Genomic_DNA"/>
</dbReference>
<evidence type="ECO:0000259" key="7">
    <source>
        <dbReference type="Pfam" id="PF00892"/>
    </source>
</evidence>
<feature type="transmembrane region" description="Helical" evidence="6">
    <location>
        <begin position="12"/>
        <end position="30"/>
    </location>
</feature>
<feature type="transmembrane region" description="Helical" evidence="6">
    <location>
        <begin position="255"/>
        <end position="274"/>
    </location>
</feature>
<gene>
    <name evidence="8" type="ORF">SAMN04487779_100690</name>
</gene>
<feature type="domain" description="EamA" evidence="7">
    <location>
        <begin position="162"/>
        <end position="297"/>
    </location>
</feature>
<dbReference type="Proteomes" id="UP000198925">
    <property type="component" value="Unassembled WGS sequence"/>
</dbReference>